<dbReference type="InterPro" id="IPR039553">
    <property type="entry name" value="Prefoldin-like"/>
</dbReference>
<dbReference type="PANTHER" id="PTHR15111:SF0">
    <property type="entry name" value="UNCONVENTIONAL PREFOLDIN RPB5 INTERACTOR 1"/>
    <property type="match status" value="1"/>
</dbReference>
<dbReference type="GO" id="GO:0019212">
    <property type="term" value="F:phosphatase inhibitor activity"/>
    <property type="evidence" value="ECO:0007669"/>
    <property type="project" value="TreeGrafter"/>
</dbReference>
<evidence type="ECO:0000259" key="2">
    <source>
        <dbReference type="Pfam" id="PF12927"/>
    </source>
</evidence>
<proteinExistence type="predicted"/>
<reference evidence="3" key="1">
    <citation type="journal article" date="2020" name="Stud. Mycol.">
        <title>101 Dothideomycetes genomes: a test case for predicting lifestyles and emergence of pathogens.</title>
        <authorList>
            <person name="Haridas S."/>
            <person name="Albert R."/>
            <person name="Binder M."/>
            <person name="Bloem J."/>
            <person name="Labutti K."/>
            <person name="Salamov A."/>
            <person name="Andreopoulos B."/>
            <person name="Baker S."/>
            <person name="Barry K."/>
            <person name="Bills G."/>
            <person name="Bluhm B."/>
            <person name="Cannon C."/>
            <person name="Castanera R."/>
            <person name="Culley D."/>
            <person name="Daum C."/>
            <person name="Ezra D."/>
            <person name="Gonzalez J."/>
            <person name="Henrissat B."/>
            <person name="Kuo A."/>
            <person name="Liang C."/>
            <person name="Lipzen A."/>
            <person name="Lutzoni F."/>
            <person name="Magnuson J."/>
            <person name="Mondo S."/>
            <person name="Nolan M."/>
            <person name="Ohm R."/>
            <person name="Pangilinan J."/>
            <person name="Park H.-J."/>
            <person name="Ramirez L."/>
            <person name="Alfaro M."/>
            <person name="Sun H."/>
            <person name="Tritt A."/>
            <person name="Yoshinaga Y."/>
            <person name="Zwiers L.-H."/>
            <person name="Turgeon B."/>
            <person name="Goodwin S."/>
            <person name="Spatafora J."/>
            <person name="Crous P."/>
            <person name="Grigoriev I."/>
        </authorList>
    </citation>
    <scope>NUCLEOTIDE SEQUENCE</scope>
    <source>
        <strain evidence="3">CBS 101060</strain>
    </source>
</reference>
<dbReference type="EMBL" id="MU006099">
    <property type="protein sequence ID" value="KAF2837603.1"/>
    <property type="molecule type" value="Genomic_DNA"/>
</dbReference>
<name>A0A9P4S9N0_9PEZI</name>
<protein>
    <recommendedName>
        <fullName evidence="2">DUF3835 domain-containing protein</fullName>
    </recommendedName>
</protein>
<dbReference type="AlphaFoldDB" id="A0A9P4S9N0"/>
<feature type="region of interest" description="Disordered" evidence="1">
    <location>
        <begin position="272"/>
        <end position="305"/>
    </location>
</feature>
<feature type="region of interest" description="Disordered" evidence="1">
    <location>
        <begin position="574"/>
        <end position="593"/>
    </location>
</feature>
<feature type="domain" description="DUF3835" evidence="2">
    <location>
        <begin position="569"/>
        <end position="648"/>
    </location>
</feature>
<feature type="region of interest" description="Disordered" evidence="1">
    <location>
        <begin position="514"/>
        <end position="566"/>
    </location>
</feature>
<dbReference type="GO" id="GO:0003682">
    <property type="term" value="F:chromatin binding"/>
    <property type="evidence" value="ECO:0007669"/>
    <property type="project" value="TreeGrafter"/>
</dbReference>
<dbReference type="SUPFAM" id="SSF46579">
    <property type="entry name" value="Prefoldin"/>
    <property type="match status" value="1"/>
</dbReference>
<dbReference type="InterPro" id="IPR024325">
    <property type="entry name" value="DUF3835"/>
</dbReference>
<dbReference type="Pfam" id="PF12927">
    <property type="entry name" value="DUF3835"/>
    <property type="match status" value="1"/>
</dbReference>
<evidence type="ECO:0000313" key="4">
    <source>
        <dbReference type="Proteomes" id="UP000799429"/>
    </source>
</evidence>
<evidence type="ECO:0000256" key="1">
    <source>
        <dbReference type="SAM" id="MobiDB-lite"/>
    </source>
</evidence>
<feature type="compositionally biased region" description="Basic and acidic residues" evidence="1">
    <location>
        <begin position="277"/>
        <end position="293"/>
    </location>
</feature>
<dbReference type="Pfam" id="PF13758">
    <property type="entry name" value="Prefoldin_3"/>
    <property type="match status" value="1"/>
</dbReference>
<feature type="compositionally biased region" description="Polar residues" evidence="1">
    <location>
        <begin position="536"/>
        <end position="555"/>
    </location>
</feature>
<dbReference type="GO" id="GO:0003714">
    <property type="term" value="F:transcription corepressor activity"/>
    <property type="evidence" value="ECO:0007669"/>
    <property type="project" value="TreeGrafter"/>
</dbReference>
<sequence>MANSLLNPLEQLEQHRLRLERNLEELGNSLRQWQTWEAEYEGLKEEIKAVKGDPTPQDLLNIGMNFGGDVVNEKEIKEIGGLDKGTRRSRQNIIDIIQRRIDYSQQNAHTLQKQMAIAQDKLANLTSIKDAPELKNEEGLAIMEIEEELDDEDNVISSSMHQPEKSAANIIEAAEKALGAKIMETEKINPEPDNPTNPPEDPTKVTEQVSFTKTKDHVDSTKTIENVDSTKNTELADSTKATELVDSSPIMEVVQAPSIVISPADSMTPKKMVSFAEDTKEPQELEEPKEKQRPLTIAEQKARGPVPVTKGERIIEVNEFDEEIGSQPIIPIDEDPIDAEMRREMLSYGLNEVGAVVAELDLEEGDMEYSDDDDYDEDSYDSDADYEDEFGRSTRREIDDDYRKEMMELEKKLNATRIENVGPQPGDKDLPEELVNDISKPVDTEDNVINAATKPATSLKLPKNEPTKKGVRFAEELDISPALIPAIPQKSAPKMEGTQPVMRPVSDRVLERPAVAPSPKLEPVTTRRISRFKSARTPSQPSTFMSENTDPSSNPEPRRIPEGPVGEILAKSVIEKPVSTQHVAPPDPDAYNPELHYQEVAVEYHNQRNARIHQQGGFKPSLEEEEDPLFEEKNGQIKKVSRFRAARLKKEGLI</sequence>
<gene>
    <name evidence="3" type="ORF">M501DRAFT_1017979</name>
</gene>
<accession>A0A9P4S9N0</accession>
<feature type="region of interest" description="Disordered" evidence="1">
    <location>
        <begin position="365"/>
        <end position="393"/>
    </location>
</feature>
<dbReference type="InterPro" id="IPR052255">
    <property type="entry name" value="RNA_pol_II_subunit5-mediator"/>
</dbReference>
<dbReference type="Proteomes" id="UP000799429">
    <property type="component" value="Unassembled WGS sequence"/>
</dbReference>
<dbReference type="GO" id="GO:0000122">
    <property type="term" value="P:negative regulation of transcription by RNA polymerase II"/>
    <property type="evidence" value="ECO:0007669"/>
    <property type="project" value="TreeGrafter"/>
</dbReference>
<feature type="region of interest" description="Disordered" evidence="1">
    <location>
        <begin position="186"/>
        <end position="205"/>
    </location>
</feature>
<organism evidence="3 4">
    <name type="scientific">Patellaria atrata CBS 101060</name>
    <dbReference type="NCBI Taxonomy" id="1346257"/>
    <lineage>
        <taxon>Eukaryota</taxon>
        <taxon>Fungi</taxon>
        <taxon>Dikarya</taxon>
        <taxon>Ascomycota</taxon>
        <taxon>Pezizomycotina</taxon>
        <taxon>Dothideomycetes</taxon>
        <taxon>Dothideomycetes incertae sedis</taxon>
        <taxon>Patellariales</taxon>
        <taxon>Patellariaceae</taxon>
        <taxon>Patellaria</taxon>
    </lineage>
</organism>
<feature type="compositionally biased region" description="Acidic residues" evidence="1">
    <location>
        <begin position="365"/>
        <end position="388"/>
    </location>
</feature>
<dbReference type="PANTHER" id="PTHR15111">
    <property type="entry name" value="RNA POLYMERASE II SUBUNIT 5-MEDIATING PROTEIN NNX3"/>
    <property type="match status" value="1"/>
</dbReference>
<evidence type="ECO:0000313" key="3">
    <source>
        <dbReference type="EMBL" id="KAF2837603.1"/>
    </source>
</evidence>
<keyword evidence="4" id="KW-1185">Reference proteome</keyword>
<feature type="region of interest" description="Disordered" evidence="1">
    <location>
        <begin position="414"/>
        <end position="433"/>
    </location>
</feature>
<comment type="caution">
    <text evidence="3">The sequence shown here is derived from an EMBL/GenBank/DDBJ whole genome shotgun (WGS) entry which is preliminary data.</text>
</comment>
<dbReference type="OrthoDB" id="21413at2759"/>